<dbReference type="Gene3D" id="3.40.50.2300">
    <property type="match status" value="2"/>
</dbReference>
<organism evidence="5 6">
    <name type="scientific">Ancylobacter novellus</name>
    <name type="common">Thiobacillus novellus</name>
    <dbReference type="NCBI Taxonomy" id="921"/>
    <lineage>
        <taxon>Bacteria</taxon>
        <taxon>Pseudomonadati</taxon>
        <taxon>Pseudomonadota</taxon>
        <taxon>Alphaproteobacteria</taxon>
        <taxon>Hyphomicrobiales</taxon>
        <taxon>Xanthobacteraceae</taxon>
        <taxon>Ancylobacter</taxon>
    </lineage>
</organism>
<dbReference type="GO" id="GO:0003700">
    <property type="term" value="F:DNA-binding transcription factor activity"/>
    <property type="evidence" value="ECO:0007669"/>
    <property type="project" value="TreeGrafter"/>
</dbReference>
<dbReference type="InterPro" id="IPR000843">
    <property type="entry name" value="HTH_LacI"/>
</dbReference>
<gene>
    <name evidence="5" type="ORF">DI549_06815</name>
</gene>
<evidence type="ECO:0000256" key="1">
    <source>
        <dbReference type="ARBA" id="ARBA00023015"/>
    </source>
</evidence>
<dbReference type="Gene3D" id="1.10.260.40">
    <property type="entry name" value="lambda repressor-like DNA-binding domains"/>
    <property type="match status" value="1"/>
</dbReference>
<sequence length="354" mass="38592">MRTRRNAGRPTIADVAKRAGVSSITVSRALRDPERVSPELRQLIDQAVRALNYVPDQNARALASARTDVIGVIIPSLTNNVFADVLRGIYDSVAQSPHQVQLGNSRYSPIEEERLLDTFLSQRPAALIVAGIDQTPRSRTLLEAAGCPVVQIMELGDDPIDMMVGFSHRAAAQLVTTHLLEAGYRRIGFLGARMDPRTQRRLEGYRAALMEADLYDPQRVTTTPTPSSVTLGRDLLRDLLARMPDTDAVFCINDDLAIGALFECQRAALAVPERIGIAGFNDLEMMAAAWPALTSVRTPRYEIGKRAVEMARAAITGKRPAERVVDVGVELQIRPSTQRAAPATNGAGVLYTTA</sequence>
<evidence type="ECO:0000259" key="4">
    <source>
        <dbReference type="PROSITE" id="PS50932"/>
    </source>
</evidence>
<dbReference type="PANTHER" id="PTHR30146:SF2">
    <property type="entry name" value="HTH-TYPE TRANSCRIPTIONAL REGULATOR GNTR"/>
    <property type="match status" value="1"/>
</dbReference>
<evidence type="ECO:0000256" key="2">
    <source>
        <dbReference type="ARBA" id="ARBA00023125"/>
    </source>
</evidence>
<dbReference type="InterPro" id="IPR010982">
    <property type="entry name" value="Lambda_DNA-bd_dom_sf"/>
</dbReference>
<evidence type="ECO:0000313" key="5">
    <source>
        <dbReference type="EMBL" id="PZQ83828.1"/>
    </source>
</evidence>
<dbReference type="CDD" id="cd01575">
    <property type="entry name" value="PBP1_GntR"/>
    <property type="match status" value="1"/>
</dbReference>
<proteinExistence type="predicted"/>
<accession>A0A2W5R213</accession>
<dbReference type="GO" id="GO:0000976">
    <property type="term" value="F:transcription cis-regulatory region binding"/>
    <property type="evidence" value="ECO:0007669"/>
    <property type="project" value="TreeGrafter"/>
</dbReference>
<dbReference type="AlphaFoldDB" id="A0A2W5R213"/>
<dbReference type="EMBL" id="QFQD01000016">
    <property type="protein sequence ID" value="PZQ83828.1"/>
    <property type="molecule type" value="Genomic_DNA"/>
</dbReference>
<dbReference type="InterPro" id="IPR028082">
    <property type="entry name" value="Peripla_BP_I"/>
</dbReference>
<dbReference type="SMART" id="SM00354">
    <property type="entry name" value="HTH_LACI"/>
    <property type="match status" value="1"/>
</dbReference>
<dbReference type="Proteomes" id="UP000248887">
    <property type="component" value="Unassembled WGS sequence"/>
</dbReference>
<dbReference type="PANTHER" id="PTHR30146">
    <property type="entry name" value="LACI-RELATED TRANSCRIPTIONAL REPRESSOR"/>
    <property type="match status" value="1"/>
</dbReference>
<dbReference type="CDD" id="cd01392">
    <property type="entry name" value="HTH_LacI"/>
    <property type="match status" value="1"/>
</dbReference>
<comment type="caution">
    <text evidence="5">The sequence shown here is derived from an EMBL/GenBank/DDBJ whole genome shotgun (WGS) entry which is preliminary data.</text>
</comment>
<dbReference type="SUPFAM" id="SSF53822">
    <property type="entry name" value="Periplasmic binding protein-like I"/>
    <property type="match status" value="1"/>
</dbReference>
<dbReference type="Pfam" id="PF13377">
    <property type="entry name" value="Peripla_BP_3"/>
    <property type="match status" value="1"/>
</dbReference>
<dbReference type="PROSITE" id="PS50932">
    <property type="entry name" value="HTH_LACI_2"/>
    <property type="match status" value="1"/>
</dbReference>
<dbReference type="PROSITE" id="PS00356">
    <property type="entry name" value="HTH_LACI_1"/>
    <property type="match status" value="1"/>
</dbReference>
<name>A0A2W5R213_ANCNO</name>
<keyword evidence="3" id="KW-0804">Transcription</keyword>
<keyword evidence="2" id="KW-0238">DNA-binding</keyword>
<keyword evidence="1" id="KW-0805">Transcription regulation</keyword>
<evidence type="ECO:0000313" key="6">
    <source>
        <dbReference type="Proteomes" id="UP000248887"/>
    </source>
</evidence>
<protein>
    <submittedName>
        <fullName evidence="5">Transcriptional regulator</fullName>
    </submittedName>
</protein>
<dbReference type="Pfam" id="PF00356">
    <property type="entry name" value="LacI"/>
    <property type="match status" value="1"/>
</dbReference>
<dbReference type="InterPro" id="IPR046335">
    <property type="entry name" value="LacI/GalR-like_sensor"/>
</dbReference>
<feature type="domain" description="HTH lacI-type" evidence="4">
    <location>
        <begin position="10"/>
        <end position="64"/>
    </location>
</feature>
<evidence type="ECO:0000256" key="3">
    <source>
        <dbReference type="ARBA" id="ARBA00023163"/>
    </source>
</evidence>
<reference evidence="5 6" key="1">
    <citation type="submission" date="2017-08" db="EMBL/GenBank/DDBJ databases">
        <title>Infants hospitalized years apart are colonized by the same room-sourced microbial strains.</title>
        <authorList>
            <person name="Brooks B."/>
            <person name="Olm M.R."/>
            <person name="Firek B.A."/>
            <person name="Baker R."/>
            <person name="Thomas B.C."/>
            <person name="Morowitz M.J."/>
            <person name="Banfield J.F."/>
        </authorList>
    </citation>
    <scope>NUCLEOTIDE SEQUENCE [LARGE SCALE GENOMIC DNA]</scope>
    <source>
        <strain evidence="5">S2_005_001_R2_27</strain>
    </source>
</reference>
<dbReference type="SUPFAM" id="SSF47413">
    <property type="entry name" value="lambda repressor-like DNA-binding domains"/>
    <property type="match status" value="1"/>
</dbReference>